<dbReference type="InterPro" id="IPR036388">
    <property type="entry name" value="WH-like_DNA-bd_sf"/>
</dbReference>
<dbReference type="Proteomes" id="UP000002318">
    <property type="component" value="Chromosome"/>
</dbReference>
<feature type="domain" description="HTH gntR-type" evidence="4">
    <location>
        <begin position="7"/>
        <end position="75"/>
    </location>
</feature>
<dbReference type="Pfam" id="PF00392">
    <property type="entry name" value="GntR"/>
    <property type="match status" value="1"/>
</dbReference>
<protein>
    <submittedName>
        <fullName evidence="5">Transcriptional regulator, GntR family</fullName>
    </submittedName>
</protein>
<dbReference type="PANTHER" id="PTHR38445">
    <property type="entry name" value="HTH-TYPE TRANSCRIPTIONAL REPRESSOR YTRA"/>
    <property type="match status" value="1"/>
</dbReference>
<dbReference type="RefSeq" id="WP_013255720.1">
    <property type="nucleotide sequence ID" value="NC_014364.1"/>
</dbReference>
<dbReference type="GO" id="GO:0003700">
    <property type="term" value="F:DNA-binding transcription factor activity"/>
    <property type="evidence" value="ECO:0007669"/>
    <property type="project" value="InterPro"/>
</dbReference>
<dbReference type="InterPro" id="IPR000524">
    <property type="entry name" value="Tscrpt_reg_HTH_GntR"/>
</dbReference>
<dbReference type="OrthoDB" id="362473at2"/>
<dbReference type="SUPFAM" id="SSF46785">
    <property type="entry name" value="Winged helix' DNA-binding domain"/>
    <property type="match status" value="1"/>
</dbReference>
<evidence type="ECO:0000256" key="2">
    <source>
        <dbReference type="ARBA" id="ARBA00023125"/>
    </source>
</evidence>
<dbReference type="Gene3D" id="1.10.10.10">
    <property type="entry name" value="Winged helix-like DNA-binding domain superfamily/Winged helix DNA-binding domain"/>
    <property type="match status" value="1"/>
</dbReference>
<dbReference type="GO" id="GO:0003677">
    <property type="term" value="F:DNA binding"/>
    <property type="evidence" value="ECO:0007669"/>
    <property type="project" value="UniProtKB-KW"/>
</dbReference>
<dbReference type="eggNOG" id="COG1725">
    <property type="taxonomic scope" value="Bacteria"/>
</dbReference>
<dbReference type="PROSITE" id="PS50949">
    <property type="entry name" value="HTH_GNTR"/>
    <property type="match status" value="1"/>
</dbReference>
<sequence length="124" mass="14605">MEFDDTRPIYLQIADFMFEQIITGTWPVETRVPSIRELAGMMQVNPNTAMRTYSYLQELGVIYNKRGIGYFVAPEGAKRVKRERKKSFFEEELPALFHAMETLDITIDEVIKAYKTCRKERKKE</sequence>
<dbReference type="EMBL" id="CP002116">
    <property type="protein sequence ID" value="ADK82261.1"/>
    <property type="molecule type" value="Genomic_DNA"/>
</dbReference>
<accession>E1R5D3</accession>
<dbReference type="CDD" id="cd07377">
    <property type="entry name" value="WHTH_GntR"/>
    <property type="match status" value="1"/>
</dbReference>
<dbReference type="InterPro" id="IPR036390">
    <property type="entry name" value="WH_DNA-bd_sf"/>
</dbReference>
<dbReference type="PANTHER" id="PTHR38445:SF10">
    <property type="entry name" value="GNTR-FAMILY TRANSCRIPTIONAL REGULATOR"/>
    <property type="match status" value="1"/>
</dbReference>
<dbReference type="STRING" id="573413.Spirs_3163"/>
<evidence type="ECO:0000256" key="1">
    <source>
        <dbReference type="ARBA" id="ARBA00023015"/>
    </source>
</evidence>
<keyword evidence="1" id="KW-0805">Transcription regulation</keyword>
<dbReference type="AlphaFoldDB" id="E1R5D3"/>
<proteinExistence type="predicted"/>
<organism evidence="5 6">
    <name type="scientific">Sediminispirochaeta smaragdinae (strain DSM 11293 / JCM 15392 / SEBR 4228)</name>
    <name type="common">Spirochaeta smaragdinae</name>
    <dbReference type="NCBI Taxonomy" id="573413"/>
    <lineage>
        <taxon>Bacteria</taxon>
        <taxon>Pseudomonadati</taxon>
        <taxon>Spirochaetota</taxon>
        <taxon>Spirochaetia</taxon>
        <taxon>Spirochaetales</taxon>
        <taxon>Spirochaetaceae</taxon>
        <taxon>Sediminispirochaeta</taxon>
    </lineage>
</organism>
<dbReference type="KEGG" id="ssm:Spirs_3163"/>
<name>E1R5D3_SEDSS</name>
<evidence type="ECO:0000313" key="5">
    <source>
        <dbReference type="EMBL" id="ADK82261.1"/>
    </source>
</evidence>
<keyword evidence="3" id="KW-0804">Transcription</keyword>
<evidence type="ECO:0000313" key="6">
    <source>
        <dbReference type="Proteomes" id="UP000002318"/>
    </source>
</evidence>
<evidence type="ECO:0000259" key="4">
    <source>
        <dbReference type="PROSITE" id="PS50949"/>
    </source>
</evidence>
<dbReference type="SMART" id="SM00345">
    <property type="entry name" value="HTH_GNTR"/>
    <property type="match status" value="1"/>
</dbReference>
<keyword evidence="6" id="KW-1185">Reference proteome</keyword>
<evidence type="ECO:0000256" key="3">
    <source>
        <dbReference type="ARBA" id="ARBA00023163"/>
    </source>
</evidence>
<reference evidence="5 6" key="1">
    <citation type="journal article" date="2010" name="Stand. Genomic Sci.">
        <title>Complete genome sequence of Spirochaeta smaragdinae type strain (SEBR 4228).</title>
        <authorList>
            <person name="Mavromatis K."/>
            <person name="Yasawong M."/>
            <person name="Chertkov O."/>
            <person name="Lapidus A."/>
            <person name="Lucas S."/>
            <person name="Nolan M."/>
            <person name="Del Rio T.G."/>
            <person name="Tice H."/>
            <person name="Cheng J.F."/>
            <person name="Pitluck S."/>
            <person name="Liolios K."/>
            <person name="Ivanova N."/>
            <person name="Tapia R."/>
            <person name="Han C."/>
            <person name="Bruce D."/>
            <person name="Goodwin L."/>
            <person name="Pati A."/>
            <person name="Chen A."/>
            <person name="Palaniappan K."/>
            <person name="Land M."/>
            <person name="Hauser L."/>
            <person name="Chang Y.J."/>
            <person name="Jeffries C.D."/>
            <person name="Detter J.C."/>
            <person name="Rohde M."/>
            <person name="Brambilla E."/>
            <person name="Spring S."/>
            <person name="Goker M."/>
            <person name="Sikorski J."/>
            <person name="Woyke T."/>
            <person name="Bristow J."/>
            <person name="Eisen J.A."/>
            <person name="Markowitz V."/>
            <person name="Hugenholtz P."/>
            <person name="Klenk H.P."/>
            <person name="Kyrpides N.C."/>
        </authorList>
    </citation>
    <scope>NUCLEOTIDE SEQUENCE [LARGE SCALE GENOMIC DNA]</scope>
    <source>
        <strain evidence="6">DSM 11293 / JCM 15392 / SEBR 4228</strain>
    </source>
</reference>
<keyword evidence="2" id="KW-0238">DNA-binding</keyword>
<gene>
    <name evidence="5" type="ordered locus">Spirs_3163</name>
</gene>
<dbReference type="HOGENOM" id="CLU_017584_10_0_12"/>
<dbReference type="Gene3D" id="1.10.287.100">
    <property type="match status" value="1"/>
</dbReference>